<dbReference type="Gene3D" id="3.15.10.30">
    <property type="entry name" value="Haemolymph juvenile hormone binding protein"/>
    <property type="match status" value="1"/>
</dbReference>
<gene>
    <name evidence="2" type="ORF">NTJ_02944</name>
</gene>
<protein>
    <recommendedName>
        <fullName evidence="4">Protein takeout</fullName>
    </recommendedName>
</protein>
<evidence type="ECO:0000256" key="1">
    <source>
        <dbReference type="SAM" id="SignalP"/>
    </source>
</evidence>
<name>A0ABN7AFW1_9HEMI</name>
<evidence type="ECO:0000313" key="2">
    <source>
        <dbReference type="EMBL" id="BES90137.1"/>
    </source>
</evidence>
<sequence>MRAIIQLLQTFALVAAQSLPTFILPCKLDWKLNICAIANGNKAIPQLAKGDSLMPPVDPLQLVSISVIDSNSPTLRVNMTFRELYAYGLKDAVITRSDIDLRAKHMVWSLKVPEILFGFKYRINGLVSSRPVTGTGNGVMAFDDVELIYLLDFNLVNITENEYIEVVHTEVRHTVQRLTIQLNDLFNGNKARGHEMNILLNEHWRDLNRLLGPPIDKAFVFSLKPIVDYLLTIVPVNNLFPK</sequence>
<dbReference type="PANTHER" id="PTHR11008:SF32">
    <property type="entry name" value="CIRCADIAN CLOCK-CONTROLLED PROTEIN DAYWAKE-RELATED"/>
    <property type="match status" value="1"/>
</dbReference>
<dbReference type="PANTHER" id="PTHR11008">
    <property type="entry name" value="PROTEIN TAKEOUT-LIKE PROTEIN"/>
    <property type="match status" value="1"/>
</dbReference>
<feature type="chain" id="PRO_5046494381" description="Protein takeout" evidence="1">
    <location>
        <begin position="17"/>
        <end position="242"/>
    </location>
</feature>
<evidence type="ECO:0000313" key="3">
    <source>
        <dbReference type="Proteomes" id="UP001307889"/>
    </source>
</evidence>
<dbReference type="Pfam" id="PF06585">
    <property type="entry name" value="JHBP"/>
    <property type="match status" value="1"/>
</dbReference>
<proteinExistence type="predicted"/>
<dbReference type="Proteomes" id="UP001307889">
    <property type="component" value="Chromosome 2"/>
</dbReference>
<accession>A0ABN7AFW1</accession>
<reference evidence="2 3" key="1">
    <citation type="submission" date="2023-09" db="EMBL/GenBank/DDBJ databases">
        <title>Nesidiocoris tenuis whole genome shotgun sequence.</title>
        <authorList>
            <person name="Shibata T."/>
            <person name="Shimoda M."/>
            <person name="Kobayashi T."/>
            <person name="Uehara T."/>
        </authorList>
    </citation>
    <scope>NUCLEOTIDE SEQUENCE [LARGE SCALE GENOMIC DNA]</scope>
    <source>
        <strain evidence="2 3">Japan</strain>
    </source>
</reference>
<keyword evidence="3" id="KW-1185">Reference proteome</keyword>
<dbReference type="SMART" id="SM00700">
    <property type="entry name" value="JHBP"/>
    <property type="match status" value="1"/>
</dbReference>
<dbReference type="InterPro" id="IPR038606">
    <property type="entry name" value="To_sf"/>
</dbReference>
<dbReference type="InterPro" id="IPR010562">
    <property type="entry name" value="Haemolymph_juvenile_hormone-bd"/>
</dbReference>
<keyword evidence="1" id="KW-0732">Signal</keyword>
<feature type="signal peptide" evidence="1">
    <location>
        <begin position="1"/>
        <end position="16"/>
    </location>
</feature>
<evidence type="ECO:0008006" key="4">
    <source>
        <dbReference type="Google" id="ProtNLM"/>
    </source>
</evidence>
<organism evidence="2 3">
    <name type="scientific">Nesidiocoris tenuis</name>
    <dbReference type="NCBI Taxonomy" id="355587"/>
    <lineage>
        <taxon>Eukaryota</taxon>
        <taxon>Metazoa</taxon>
        <taxon>Ecdysozoa</taxon>
        <taxon>Arthropoda</taxon>
        <taxon>Hexapoda</taxon>
        <taxon>Insecta</taxon>
        <taxon>Pterygota</taxon>
        <taxon>Neoptera</taxon>
        <taxon>Paraneoptera</taxon>
        <taxon>Hemiptera</taxon>
        <taxon>Heteroptera</taxon>
        <taxon>Panheteroptera</taxon>
        <taxon>Cimicomorpha</taxon>
        <taxon>Miridae</taxon>
        <taxon>Dicyphina</taxon>
        <taxon>Nesidiocoris</taxon>
    </lineage>
</organism>
<dbReference type="EMBL" id="AP028910">
    <property type="protein sequence ID" value="BES90137.1"/>
    <property type="molecule type" value="Genomic_DNA"/>
</dbReference>